<accession>A0A833RYD0</accession>
<keyword evidence="5" id="KW-0963">Cytoplasm</keyword>
<keyword evidence="6" id="KW-0653">Protein transport</keyword>
<feature type="non-terminal residue" evidence="9">
    <location>
        <position position="1"/>
    </location>
</feature>
<evidence type="ECO:0000313" key="10">
    <source>
        <dbReference type="Proteomes" id="UP000655588"/>
    </source>
</evidence>
<comment type="caution">
    <text evidence="9">The sequence shown here is derived from an EMBL/GenBank/DDBJ whole genome shotgun (WGS) entry which is preliminary data.</text>
</comment>
<evidence type="ECO:0000256" key="3">
    <source>
        <dbReference type="ARBA" id="ARBA00009466"/>
    </source>
</evidence>
<comment type="similarity">
    <text evidence="3">Belongs to the exportin family.</text>
</comment>
<evidence type="ECO:0000256" key="7">
    <source>
        <dbReference type="ARBA" id="ARBA00023242"/>
    </source>
</evidence>
<dbReference type="GO" id="GO:0005634">
    <property type="term" value="C:nucleus"/>
    <property type="evidence" value="ECO:0007669"/>
    <property type="project" value="UniProtKB-SubCell"/>
</dbReference>
<comment type="subcellular location">
    <subcellularLocation>
        <location evidence="2">Cytoplasm</location>
    </subcellularLocation>
    <subcellularLocation>
        <location evidence="1">Nucleus</location>
    </subcellularLocation>
</comment>
<dbReference type="GO" id="GO:0005049">
    <property type="term" value="F:nuclear export signal receptor activity"/>
    <property type="evidence" value="ECO:0007669"/>
    <property type="project" value="InterPro"/>
</dbReference>
<dbReference type="GO" id="GO:0005737">
    <property type="term" value="C:cytoplasm"/>
    <property type="evidence" value="ECO:0007669"/>
    <property type="project" value="UniProtKB-SubCell"/>
</dbReference>
<dbReference type="AlphaFoldDB" id="A0A833RYD0"/>
<keyword evidence="4" id="KW-0813">Transport</keyword>
<protein>
    <recommendedName>
        <fullName evidence="11">Exportin-1/Importin-beta-like domain-containing protein</fullName>
    </recommendedName>
</protein>
<dbReference type="GO" id="GO:0006611">
    <property type="term" value="P:protein export from nucleus"/>
    <property type="evidence" value="ECO:0007669"/>
    <property type="project" value="InterPro"/>
</dbReference>
<dbReference type="EMBL" id="WNWW01000351">
    <property type="protein sequence ID" value="KAF3425896.1"/>
    <property type="molecule type" value="Genomic_DNA"/>
</dbReference>
<dbReference type="Gene3D" id="1.25.10.10">
    <property type="entry name" value="Leucine-rich Repeat Variant"/>
    <property type="match status" value="1"/>
</dbReference>
<dbReference type="PANTHER" id="PTHR21452">
    <property type="entry name" value="EXPORTIN-6"/>
    <property type="match status" value="1"/>
</dbReference>
<gene>
    <name evidence="9" type="ORF">E2986_13715</name>
</gene>
<dbReference type="InterPro" id="IPR040016">
    <property type="entry name" value="XPO6"/>
</dbReference>
<evidence type="ECO:0000256" key="4">
    <source>
        <dbReference type="ARBA" id="ARBA00022448"/>
    </source>
</evidence>
<dbReference type="Proteomes" id="UP000655588">
    <property type="component" value="Unassembled WGS sequence"/>
</dbReference>
<evidence type="ECO:0000256" key="1">
    <source>
        <dbReference type="ARBA" id="ARBA00004123"/>
    </source>
</evidence>
<keyword evidence="10" id="KW-1185">Reference proteome</keyword>
<keyword evidence="7" id="KW-0539">Nucleus</keyword>
<sequence length="523" mass="58071">LLKEATKLQSRSGTVTPPPSPTSGQTVAPARAILDVEGLATGTSEVCIATLDVLAHLFSWIELSEHISTNLLDAIFTCARYHDAMNSKQIEMAVQAVTTINELLYRPLCSPDVTDRLLVEIFQNGVTLFQLLERLDSINESYMEKLTEFLQLFVTNHLKRVESCPKFPVNTLLEVLCHHTFQQCSTVTGYLRCLDVWTTLLESTQSRYSPVALALAERVLQKMSFKLNTRILKDLDTESLDENEETEWQHFLRCNIECLAKVAEISPIPIFTLLYRSWREGLVIFGELGAVTANNQVILLNEPEASNVHAHLRDLASTTQALARLYSLFLGDDQSIDQSLAEEVVSQTLDACKFAKTNQLYKASLQPAAIVIDLIEVENISAGPALDQLLEILILVVSAPSSAFKAFVPSVTNLCLGQVWPAVGNDLSAYPDTTLVLLKLFYRSHNLLADEIATAIHSLASVNIAWFFGHFLPTFLASCEGVDDMQKATLLGNFDKSTDQPTLTRSVLQLISDLRCYQFCRPG</sequence>
<dbReference type="InterPro" id="IPR011989">
    <property type="entry name" value="ARM-like"/>
</dbReference>
<evidence type="ECO:0008006" key="11">
    <source>
        <dbReference type="Google" id="ProtNLM"/>
    </source>
</evidence>
<reference evidence="9" key="1">
    <citation type="submission" date="2019-11" db="EMBL/GenBank/DDBJ databases">
        <title>The nuclear and mitochondrial genomes of Frieseomelitta varia - a highly eusocial stingless bee (Meliponini) with a permanently sterile worker caste.</title>
        <authorList>
            <person name="Freitas F.C.P."/>
            <person name="Lourenco A.P."/>
            <person name="Nunes F.M.F."/>
            <person name="Paschoal A.R."/>
            <person name="Abreu F.C.P."/>
            <person name="Barbin F.O."/>
            <person name="Bataglia L."/>
            <person name="Cardoso-Junior C.A.M."/>
            <person name="Cervoni M.S."/>
            <person name="Silva S.R."/>
            <person name="Dalarmi F."/>
            <person name="Del Lama M.A."/>
            <person name="Depintor T.S."/>
            <person name="Ferreira K.M."/>
            <person name="Goria P.S."/>
            <person name="Jaskot M.C."/>
            <person name="Lago D.C."/>
            <person name="Luna-Lucena D."/>
            <person name="Moda L.M."/>
            <person name="Nascimento L."/>
            <person name="Pedrino M."/>
            <person name="Rabico F.O."/>
            <person name="Sanches F.C."/>
            <person name="Santos D.E."/>
            <person name="Santos C.G."/>
            <person name="Vieira J."/>
            <person name="Lopes T.F."/>
            <person name="Barchuk A.R."/>
            <person name="Hartfelder K."/>
            <person name="Simoes Z.L.P."/>
            <person name="Bitondi M.M.G."/>
            <person name="Pinheiro D.G."/>
        </authorList>
    </citation>
    <scope>NUCLEOTIDE SEQUENCE</scope>
    <source>
        <strain evidence="9">USP_RPSP 00005682</strain>
        <tissue evidence="9">Whole individual</tissue>
    </source>
</reference>
<evidence type="ECO:0000256" key="5">
    <source>
        <dbReference type="ARBA" id="ARBA00022490"/>
    </source>
</evidence>
<evidence type="ECO:0000256" key="8">
    <source>
        <dbReference type="SAM" id="MobiDB-lite"/>
    </source>
</evidence>
<evidence type="ECO:0000256" key="2">
    <source>
        <dbReference type="ARBA" id="ARBA00004496"/>
    </source>
</evidence>
<organism evidence="9 10">
    <name type="scientific">Frieseomelitta varia</name>
    <dbReference type="NCBI Taxonomy" id="561572"/>
    <lineage>
        <taxon>Eukaryota</taxon>
        <taxon>Metazoa</taxon>
        <taxon>Ecdysozoa</taxon>
        <taxon>Arthropoda</taxon>
        <taxon>Hexapoda</taxon>
        <taxon>Insecta</taxon>
        <taxon>Pterygota</taxon>
        <taxon>Neoptera</taxon>
        <taxon>Endopterygota</taxon>
        <taxon>Hymenoptera</taxon>
        <taxon>Apocrita</taxon>
        <taxon>Aculeata</taxon>
        <taxon>Apoidea</taxon>
        <taxon>Anthophila</taxon>
        <taxon>Apidae</taxon>
        <taxon>Frieseomelitta</taxon>
    </lineage>
</organism>
<proteinExistence type="inferred from homology"/>
<evidence type="ECO:0000256" key="6">
    <source>
        <dbReference type="ARBA" id="ARBA00022927"/>
    </source>
</evidence>
<feature type="region of interest" description="Disordered" evidence="8">
    <location>
        <begin position="1"/>
        <end position="26"/>
    </location>
</feature>
<name>A0A833RYD0_9HYME</name>
<dbReference type="PANTHER" id="PTHR21452:SF4">
    <property type="entry name" value="EXPORTIN-6"/>
    <property type="match status" value="1"/>
</dbReference>
<evidence type="ECO:0000313" key="9">
    <source>
        <dbReference type="EMBL" id="KAF3425896.1"/>
    </source>
</evidence>